<name>A0A1G9U2C8_9FIRM</name>
<organism evidence="1 2">
    <name type="scientific">Halarsenatibacter silvermanii</name>
    <dbReference type="NCBI Taxonomy" id="321763"/>
    <lineage>
        <taxon>Bacteria</taxon>
        <taxon>Bacillati</taxon>
        <taxon>Bacillota</taxon>
        <taxon>Clostridia</taxon>
        <taxon>Halanaerobiales</taxon>
        <taxon>Halarsenatibacteraceae</taxon>
        <taxon>Halarsenatibacter</taxon>
    </lineage>
</organism>
<dbReference type="Proteomes" id="UP000199476">
    <property type="component" value="Unassembled WGS sequence"/>
</dbReference>
<dbReference type="EMBL" id="FNGO01000055">
    <property type="protein sequence ID" value="SDM54129.1"/>
    <property type="molecule type" value="Genomic_DNA"/>
</dbReference>
<protein>
    <submittedName>
        <fullName evidence="1">Uncharacterized protein</fullName>
    </submittedName>
</protein>
<evidence type="ECO:0000313" key="1">
    <source>
        <dbReference type="EMBL" id="SDM54129.1"/>
    </source>
</evidence>
<reference evidence="1 2" key="1">
    <citation type="submission" date="2016-10" db="EMBL/GenBank/DDBJ databases">
        <authorList>
            <person name="de Groot N.N."/>
        </authorList>
    </citation>
    <scope>NUCLEOTIDE SEQUENCE [LARGE SCALE GENOMIC DNA]</scope>
    <source>
        <strain evidence="1 2">SLAS-1</strain>
    </source>
</reference>
<feature type="non-terminal residue" evidence="1">
    <location>
        <position position="1"/>
    </location>
</feature>
<dbReference type="AlphaFoldDB" id="A0A1G9U2C8"/>
<sequence>FLDKLMGEEHFEYIGEMFEELVEEW</sequence>
<gene>
    <name evidence="1" type="ORF">SAMN04488692_1554</name>
</gene>
<evidence type="ECO:0000313" key="2">
    <source>
        <dbReference type="Proteomes" id="UP000199476"/>
    </source>
</evidence>
<keyword evidence="2" id="KW-1185">Reference proteome</keyword>
<proteinExistence type="predicted"/>
<accession>A0A1G9U2C8</accession>